<organism evidence="7 8">
    <name type="scientific">Microlunatus flavus</name>
    <dbReference type="NCBI Taxonomy" id="1036181"/>
    <lineage>
        <taxon>Bacteria</taxon>
        <taxon>Bacillati</taxon>
        <taxon>Actinomycetota</taxon>
        <taxon>Actinomycetes</taxon>
        <taxon>Propionibacteriales</taxon>
        <taxon>Propionibacteriaceae</taxon>
        <taxon>Microlunatus</taxon>
    </lineage>
</organism>
<dbReference type="Gene3D" id="1.20.210.10">
    <property type="entry name" value="Cytochrome c oxidase-like, subunit I domain"/>
    <property type="match status" value="1"/>
</dbReference>
<evidence type="ECO:0000256" key="2">
    <source>
        <dbReference type="ARBA" id="ARBA00022982"/>
    </source>
</evidence>
<dbReference type="GO" id="GO:0020037">
    <property type="term" value="F:heme binding"/>
    <property type="evidence" value="ECO:0007669"/>
    <property type="project" value="InterPro"/>
</dbReference>
<dbReference type="SUPFAM" id="SSF81442">
    <property type="entry name" value="Cytochrome c oxidase subunit I-like"/>
    <property type="match status" value="1"/>
</dbReference>
<dbReference type="InterPro" id="IPR023616">
    <property type="entry name" value="Cyt_c_oxase-like_su1_dom"/>
</dbReference>
<feature type="transmembrane region" description="Helical" evidence="5">
    <location>
        <begin position="34"/>
        <end position="53"/>
    </location>
</feature>
<feature type="non-terminal residue" evidence="7">
    <location>
        <position position="1"/>
    </location>
</feature>
<accession>A0A1H9HPT9</accession>
<gene>
    <name evidence="7" type="ORF">SAMN05421756_104349</name>
</gene>
<evidence type="ECO:0000259" key="6">
    <source>
        <dbReference type="PROSITE" id="PS50855"/>
    </source>
</evidence>
<dbReference type="GO" id="GO:0016020">
    <property type="term" value="C:membrane"/>
    <property type="evidence" value="ECO:0007669"/>
    <property type="project" value="InterPro"/>
</dbReference>
<dbReference type="PANTHER" id="PTHR10422:SF18">
    <property type="entry name" value="CYTOCHROME C OXIDASE SUBUNIT 1"/>
    <property type="match status" value="1"/>
</dbReference>
<dbReference type="Pfam" id="PF00115">
    <property type="entry name" value="COX1"/>
    <property type="match status" value="1"/>
</dbReference>
<dbReference type="RefSeq" id="WP_170854103.1">
    <property type="nucleotide sequence ID" value="NZ_FOFA01000004.1"/>
</dbReference>
<sequence length="213" mass="24041">YVVFGTVVFAMFAGFYFWWPKFTGHMLDERLGKIHFWLLFIGFQATFLVQHWLGVEGMPRRYADYLPNEGFTVLNQICSAGAFLLGASMLPFVWNVWKSRNNPAVGVDDPWGWGRSLEWATSCPPPRHNFTSIPRIRSEAPAFDLHHPEVALSEYNGVDGELRDTLVDAADDTGRPAELAARVEGRTDDPVAVYDEDHPNQSPAAPDDQRDRG</sequence>
<dbReference type="GO" id="GO:0022904">
    <property type="term" value="P:respiratory electron transport chain"/>
    <property type="evidence" value="ECO:0007669"/>
    <property type="project" value="TreeGrafter"/>
</dbReference>
<comment type="function">
    <text evidence="3">Cytochrome c oxidase is the component of the respiratory chain that catalyzes the reduction of oxygen to water. Subunits 1-3 form the functional core of the enzyme complex. CO I is the catalytic subunit of the enzyme. Electrons originating in cytochrome c are transferred via the copper A center of subunit 2 and heme A of subunit 1 to the bimetallic center formed by heme A3 and copper B.</text>
</comment>
<reference evidence="8" key="1">
    <citation type="submission" date="2016-10" db="EMBL/GenBank/DDBJ databases">
        <authorList>
            <person name="Varghese N."/>
            <person name="Submissions S."/>
        </authorList>
    </citation>
    <scope>NUCLEOTIDE SEQUENCE [LARGE SCALE GENOMIC DNA]</scope>
    <source>
        <strain evidence="8">CGMCC 4.6856</strain>
    </source>
</reference>
<evidence type="ECO:0000256" key="5">
    <source>
        <dbReference type="SAM" id="Phobius"/>
    </source>
</evidence>
<evidence type="ECO:0000256" key="4">
    <source>
        <dbReference type="SAM" id="MobiDB-lite"/>
    </source>
</evidence>
<dbReference type="AlphaFoldDB" id="A0A1H9HPT9"/>
<keyword evidence="5" id="KW-0472">Membrane</keyword>
<dbReference type="GO" id="GO:0015990">
    <property type="term" value="P:electron transport coupled proton transport"/>
    <property type="evidence" value="ECO:0007669"/>
    <property type="project" value="TreeGrafter"/>
</dbReference>
<protein>
    <submittedName>
        <fullName evidence="7">Cytochrome c oxidase subunit 1</fullName>
    </submittedName>
</protein>
<feature type="domain" description="Cytochrome oxidase subunit I profile" evidence="6">
    <location>
        <begin position="1"/>
        <end position="137"/>
    </location>
</feature>
<dbReference type="InterPro" id="IPR036927">
    <property type="entry name" value="Cyt_c_oxase-like_su1_sf"/>
</dbReference>
<dbReference type="PROSITE" id="PS50855">
    <property type="entry name" value="COX1"/>
    <property type="match status" value="1"/>
</dbReference>
<evidence type="ECO:0000256" key="1">
    <source>
        <dbReference type="ARBA" id="ARBA00022660"/>
    </source>
</evidence>
<keyword evidence="5" id="KW-0812">Transmembrane</keyword>
<dbReference type="GO" id="GO:0004129">
    <property type="term" value="F:cytochrome-c oxidase activity"/>
    <property type="evidence" value="ECO:0007669"/>
    <property type="project" value="InterPro"/>
</dbReference>
<keyword evidence="5" id="KW-1133">Transmembrane helix</keyword>
<name>A0A1H9HPT9_9ACTN</name>
<feature type="compositionally biased region" description="Basic and acidic residues" evidence="4">
    <location>
        <begin position="181"/>
        <end position="199"/>
    </location>
</feature>
<keyword evidence="1" id="KW-0679">Respiratory chain</keyword>
<evidence type="ECO:0000313" key="8">
    <source>
        <dbReference type="Proteomes" id="UP000198504"/>
    </source>
</evidence>
<dbReference type="Proteomes" id="UP000198504">
    <property type="component" value="Unassembled WGS sequence"/>
</dbReference>
<keyword evidence="8" id="KW-1185">Reference proteome</keyword>
<dbReference type="GO" id="GO:0009060">
    <property type="term" value="P:aerobic respiration"/>
    <property type="evidence" value="ECO:0007669"/>
    <property type="project" value="InterPro"/>
</dbReference>
<evidence type="ECO:0000313" key="7">
    <source>
        <dbReference type="EMBL" id="SEQ64308.1"/>
    </source>
</evidence>
<keyword evidence="2" id="KW-0249">Electron transport</keyword>
<dbReference type="PANTHER" id="PTHR10422">
    <property type="entry name" value="CYTOCHROME C OXIDASE SUBUNIT 1"/>
    <property type="match status" value="1"/>
</dbReference>
<feature type="transmembrane region" description="Helical" evidence="5">
    <location>
        <begin position="6"/>
        <end position="22"/>
    </location>
</feature>
<evidence type="ECO:0000256" key="3">
    <source>
        <dbReference type="ARBA" id="ARBA00025218"/>
    </source>
</evidence>
<dbReference type="EMBL" id="FOFA01000004">
    <property type="protein sequence ID" value="SEQ64308.1"/>
    <property type="molecule type" value="Genomic_DNA"/>
</dbReference>
<feature type="region of interest" description="Disordered" evidence="4">
    <location>
        <begin position="173"/>
        <end position="213"/>
    </location>
</feature>
<proteinExistence type="predicted"/>
<dbReference type="STRING" id="1036181.SAMN05421756_104349"/>
<keyword evidence="1" id="KW-0813">Transport</keyword>
<dbReference type="InterPro" id="IPR000883">
    <property type="entry name" value="Cyt_C_Oxase_1"/>
</dbReference>